<feature type="region of interest" description="Disordered" evidence="6">
    <location>
        <begin position="1591"/>
        <end position="1611"/>
    </location>
</feature>
<dbReference type="Pfam" id="PF14429">
    <property type="entry name" value="DOCK-C2"/>
    <property type="match status" value="1"/>
</dbReference>
<evidence type="ECO:0000256" key="4">
    <source>
        <dbReference type="ARBA" id="ARBA00022658"/>
    </source>
</evidence>
<evidence type="ECO:0008006" key="12">
    <source>
        <dbReference type="Google" id="ProtNLM"/>
    </source>
</evidence>
<dbReference type="InterPro" id="IPR032376">
    <property type="entry name" value="DOCK_N"/>
</dbReference>
<dbReference type="Pfam" id="PF23554">
    <property type="entry name" value="TPR_DOCK"/>
    <property type="match status" value="1"/>
</dbReference>
<comment type="similarity">
    <text evidence="5">Belongs to the DOCK family.</text>
</comment>
<evidence type="ECO:0000256" key="6">
    <source>
        <dbReference type="SAM" id="MobiDB-lite"/>
    </source>
</evidence>
<evidence type="ECO:0000313" key="11">
    <source>
        <dbReference type="Proteomes" id="UP001177744"/>
    </source>
</evidence>
<dbReference type="InterPro" id="IPR046769">
    <property type="entry name" value="DOCKER_Lobe_A"/>
</dbReference>
<gene>
    <name evidence="10" type="ORF">QTO34_007333</name>
</gene>
<keyword evidence="7" id="KW-0472">Membrane</keyword>
<dbReference type="PANTHER" id="PTHR45653">
    <property type="entry name" value="DEDICATOR OF CYTOKINESIS"/>
    <property type="match status" value="1"/>
</dbReference>
<dbReference type="InterPro" id="IPR043162">
    <property type="entry name" value="DOCK_C_lobe_C"/>
</dbReference>
<keyword evidence="3" id="KW-0597">Phosphoprotein</keyword>
<evidence type="ECO:0000256" key="5">
    <source>
        <dbReference type="PROSITE-ProRule" id="PRU00983"/>
    </source>
</evidence>
<keyword evidence="7" id="KW-1133">Transmembrane helix</keyword>
<dbReference type="PANTHER" id="PTHR45653:SF4">
    <property type="entry name" value="DEDICATOR OF CYTOKINESIS PROTEIN 3"/>
    <property type="match status" value="1"/>
</dbReference>
<evidence type="ECO:0000256" key="7">
    <source>
        <dbReference type="SAM" id="Phobius"/>
    </source>
</evidence>
<dbReference type="InterPro" id="IPR042455">
    <property type="entry name" value="DOCK_N_sub1"/>
</dbReference>
<dbReference type="CDD" id="cd08695">
    <property type="entry name" value="C2_Dock-B"/>
    <property type="match status" value="1"/>
</dbReference>
<dbReference type="FunFam" id="2.60.40.150:FF:000045">
    <property type="entry name" value="Dedicator of cytokinesis protein 4"/>
    <property type="match status" value="1"/>
</dbReference>
<evidence type="ECO:0000256" key="3">
    <source>
        <dbReference type="ARBA" id="ARBA00022553"/>
    </source>
</evidence>
<feature type="domain" description="C2 DOCK-type" evidence="8">
    <location>
        <begin position="347"/>
        <end position="525"/>
    </location>
</feature>
<dbReference type="InterPro" id="IPR027007">
    <property type="entry name" value="C2_DOCK-type_domain"/>
</dbReference>
<dbReference type="InterPro" id="IPR035892">
    <property type="entry name" value="C2_domain_sf"/>
</dbReference>
<dbReference type="InterPro" id="IPR016024">
    <property type="entry name" value="ARM-type_fold"/>
</dbReference>
<dbReference type="InterPro" id="IPR043161">
    <property type="entry name" value="DOCK_C_lobe_A"/>
</dbReference>
<evidence type="ECO:0000256" key="2">
    <source>
        <dbReference type="ARBA" id="ARBA00022490"/>
    </source>
</evidence>
<dbReference type="Gene3D" id="2.60.40.150">
    <property type="entry name" value="C2 domain"/>
    <property type="match status" value="1"/>
</dbReference>
<proteinExistence type="inferred from homology"/>
<dbReference type="GO" id="GO:0007264">
    <property type="term" value="P:small GTPase-mediated signal transduction"/>
    <property type="evidence" value="ECO:0007669"/>
    <property type="project" value="InterPro"/>
</dbReference>
<dbReference type="Pfam" id="PF06920">
    <property type="entry name" value="DHR-2_Lobe_A"/>
    <property type="match status" value="1"/>
</dbReference>
<name>A0AA40HK20_CNENI</name>
<evidence type="ECO:0000313" key="10">
    <source>
        <dbReference type="EMBL" id="KAK1332650.1"/>
    </source>
</evidence>
<dbReference type="InterPro" id="IPR027357">
    <property type="entry name" value="DOCKER_dom"/>
</dbReference>
<dbReference type="Gene3D" id="1.25.40.410">
    <property type="match status" value="1"/>
</dbReference>
<comment type="caution">
    <text evidence="10">The sequence shown here is derived from an EMBL/GenBank/DDBJ whole genome shotgun (WGS) entry which is preliminary data.</text>
</comment>
<dbReference type="InterPro" id="IPR026791">
    <property type="entry name" value="DOCK"/>
</dbReference>
<dbReference type="EMBL" id="JAULJE010000018">
    <property type="protein sequence ID" value="KAK1332650.1"/>
    <property type="molecule type" value="Genomic_DNA"/>
</dbReference>
<dbReference type="PROSITE" id="PS51650">
    <property type="entry name" value="C2_DOCK"/>
    <property type="match status" value="1"/>
</dbReference>
<reference evidence="10" key="1">
    <citation type="submission" date="2023-06" db="EMBL/GenBank/DDBJ databases">
        <title>Reference genome for the Northern bat (Eptesicus nilssonii), a most northern bat species.</title>
        <authorList>
            <person name="Laine V.N."/>
            <person name="Pulliainen A.T."/>
            <person name="Lilley T.M."/>
        </authorList>
    </citation>
    <scope>NUCLEOTIDE SEQUENCE</scope>
    <source>
        <strain evidence="10">BLF_Eptnil</strain>
        <tissue evidence="10">Kidney</tissue>
    </source>
</reference>
<dbReference type="SUPFAM" id="SSF48371">
    <property type="entry name" value="ARM repeat"/>
    <property type="match status" value="1"/>
</dbReference>
<dbReference type="InterPro" id="IPR046770">
    <property type="entry name" value="DOCKER_Lobe_B"/>
</dbReference>
<dbReference type="Pfam" id="PF20421">
    <property type="entry name" value="DHR-2_Lobe_C"/>
    <property type="match status" value="1"/>
</dbReference>
<feature type="region of interest" description="Disordered" evidence="6">
    <location>
        <begin position="2120"/>
        <end position="2147"/>
    </location>
</feature>
<accession>A0AA40HK20</accession>
<keyword evidence="7" id="KW-0812">Transmembrane</keyword>
<feature type="non-terminal residue" evidence="10">
    <location>
        <position position="2180"/>
    </location>
</feature>
<protein>
    <recommendedName>
        <fullName evidence="12">Dedicator of cytokinesis 3</fullName>
    </recommendedName>
</protein>
<dbReference type="GO" id="GO:0005737">
    <property type="term" value="C:cytoplasm"/>
    <property type="evidence" value="ECO:0007669"/>
    <property type="project" value="UniProtKB-SubCell"/>
</dbReference>
<evidence type="ECO:0000259" key="9">
    <source>
        <dbReference type="PROSITE" id="PS51651"/>
    </source>
</evidence>
<evidence type="ECO:0000259" key="8">
    <source>
        <dbReference type="PROSITE" id="PS51650"/>
    </source>
</evidence>
<dbReference type="FunFam" id="1.25.40.410:FF:000003">
    <property type="entry name" value="Dedicator of cytokinesis protein 4"/>
    <property type="match status" value="1"/>
</dbReference>
<keyword evidence="11" id="KW-1185">Reference proteome</keyword>
<dbReference type="Proteomes" id="UP001177744">
    <property type="component" value="Unassembled WGS sequence"/>
</dbReference>
<dbReference type="InterPro" id="IPR046773">
    <property type="entry name" value="DOCKER_Lobe_C"/>
</dbReference>
<sequence>MPFQKHKVDLFYKLRHVMNELIDLRRQLLSGHLTQDQVREVKRHITVRLDWGNEHLGLDLVPRKDFEVVDSDQISVSDLYKMHLSSRQSVQQSTSQVDTMRPRHGETCRMPVPHHFFLSLKSFTYNTIGEDTDVFFSLYDMREGKQIRFLCKRPFYLFWSMPSLTFLCLSLLHFSERFLVRLNKNGGPRNPEKIERMCALFTDLSSKDMKRDLYIVAHVIRIGRMLLNDSKKGPAHLHYRRPYGCAVLSILDVLQSLTELKEEKDFVLKVYTCNNEGEWSQIHENIIRKSSAKYSAPSASHGLIISLQLLRGDMEQIRRENPMIFSRGLAITRKLGFPDVIMPGDIRNDLYLTLEKGDFERGGKSVQKNIEVTMYVLYADGEILKDCISLGSGEPNRSSYHSFVLYHSNSPRWGEIVKLPIPIDRFRGSHLRFEFRHCSTKDKGEKKLFGFAFSPLMQDDGTTLSDDIHELYVYKCDENSTFNNHALYLGLPCCKEDYNGCPNVPSSLIFQRSTKESFFISTQLSSTKLTQNVDLLALLKWKAFPDRIMDILGRLRHVSGEEIVKFLQDILDTLFVILDDNTEKYGLLVFQSLVFIINLLRDIKYFHFRPVMDTYIQKHFAGALAYKELIRCLKWYMDCSAELIRQDHIQEAMRALEYLFKFIVQSRILYSRATCGMEEEQFRSSIQELFHSIRFVLSLDSRNSETLLFTQAALLNSFPTIFDELLQMFTVQEVAEFVRGTLGSMPSTVHIGQSMDVVKLQSIARTVDSRLFSFSESRRILLPVVLHHIHLHLRQQKELLICSGILGSIFSIVKTSSLEADVLEEVEMMVESLLDVLLQTLLTIMSKSHAQEAGEYVSCLLSLLRQMCDTHYQHLLDNFQSKDELKEFLLKIFCVFRNLMKMSVFPRDWMVMRLLTSKYGDMRVMMAYELFSMWQNLGEHKIHFIPGMIGPFLGVTLVPQPEVRNIMIPIFHDMMDWEQRKNGNFKQVEAELIDKLDSMVSEGKGDESYRELFGLLLLEKIEQETWRETGISFVTSVTRLMERLLDYRDCMKGEETENKKVGCTVNLMNFYKSEINKEEMYIRYIHKLCDMHLQAENYTEAAFTLLLYCELLQWEERPLREFLHYPPQTEWQRKEGLCRKIIHYFSKGKSWEFGIPLCRELACQYESLYDYQSLSWIRKMEASYYDSIMEQQRLEPEFFRVGFYGRKFPFFLRNKEYVCRGHDYERLEAFQQRMLSEFPQAVAMQHPNHPDDTILQCDAQYLQIYAVTPIPDCMDVLQMDRVPDRVKSFYRVNNVRKFRYDRPFHKGPKDKENEFKSLWIERTTLTLTHSLPGISRWFEVERRELGPGRPVRRNEAGSGFRAVMREGCWACDHTVSRVPGGGEPLENAIQVVENKNQELRALIGQYQHKQVHGNINLLSMCLNGVIDAAVNGGIARYQEAFFDKDYITKHPGDAEKIAQLKELMQEQVHILGVGLAVHEKFVHPEMRPLHKKLIDQFQMMRASLYHQVAQASEGLARQFSATRALGPLRGKHRRLTQVGGARAQRRVLSAAVPVRLPQAQDVAEPASAGQAQRQPRVSGFGQTQSCMLRQQHPRGSVLASHSPVSPESLKMTHRHSPMNLMGTGRHSSSSLSSHASSEAGNVVMLGDGSVGEAPRTCTTTCRGTIARIHPTALLHEWARVSQPQVPGLRHQRVCSVLVPGKPFFLQPELHSLSTIPDDCLCPLQCPRSGRDSSGRPHGPSHTRLWSPWLRKPSSRLAGKAQPKLWALARRRSICDSSSVRDCSHLVTGSPSLPDKYRHAREMMLLLPTHRDRPSSAMYPAAILENGQLPNFQPALFQQVIGACKPCSDPNLSVAEKAVPAAPSSWSLDSGAREAQPFLSAHMGRILAPPVPPRSLLHGHYSLHFDTFHHPWVTPPRPSLPGPCARVFCLPSGLTSPFCKCPRATASSPAPGFGGTNAQQPGQGRSPLHPIPASPTSPQSGLDGSNSTLSGSASSGVSSLSESNFGHPSEAPPRTDTMDSMPSQAWHADEDLEPPYLPVHYSLSESAVLDSIKAQPCRSHSAPGCVIPQDPMDPPALPPKPYHPACRPWSMTKVCCCAKRPTGLGACTARPRCLLGAPRKSRPAWPGSMAAGSSEAGRRLGRRPQSSSPTIPVDAFFLLQFQATWSSVEVLHGQNRFAGPR</sequence>
<evidence type="ECO:0000256" key="1">
    <source>
        <dbReference type="ARBA" id="ARBA00004496"/>
    </source>
</evidence>
<keyword evidence="2" id="KW-0963">Cytoplasm</keyword>
<comment type="subcellular location">
    <subcellularLocation>
        <location evidence="1">Cytoplasm</location>
    </subcellularLocation>
</comment>
<dbReference type="PROSITE" id="PS51651">
    <property type="entry name" value="DOCKER"/>
    <property type="match status" value="1"/>
</dbReference>
<dbReference type="Pfam" id="PF16172">
    <property type="entry name" value="DOCK_N"/>
    <property type="match status" value="1"/>
</dbReference>
<organism evidence="10 11">
    <name type="scientific">Cnephaeus nilssonii</name>
    <name type="common">Northern bat</name>
    <name type="synonym">Eptesicus nilssonii</name>
    <dbReference type="NCBI Taxonomy" id="3371016"/>
    <lineage>
        <taxon>Eukaryota</taxon>
        <taxon>Metazoa</taxon>
        <taxon>Chordata</taxon>
        <taxon>Craniata</taxon>
        <taxon>Vertebrata</taxon>
        <taxon>Euteleostomi</taxon>
        <taxon>Mammalia</taxon>
        <taxon>Eutheria</taxon>
        <taxon>Laurasiatheria</taxon>
        <taxon>Chiroptera</taxon>
        <taxon>Yangochiroptera</taxon>
        <taxon>Vespertilionidae</taxon>
        <taxon>Cnephaeus</taxon>
    </lineage>
</organism>
<keyword evidence="4" id="KW-0344">Guanine-nucleotide releasing factor</keyword>
<dbReference type="GO" id="GO:0005886">
    <property type="term" value="C:plasma membrane"/>
    <property type="evidence" value="ECO:0007669"/>
    <property type="project" value="TreeGrafter"/>
</dbReference>
<feature type="transmembrane region" description="Helical" evidence="7">
    <location>
        <begin position="155"/>
        <end position="174"/>
    </location>
</feature>
<dbReference type="Gene3D" id="1.20.1270.350">
    <property type="entry name" value="Dedicator of cytokinesis N-terminal subdomain"/>
    <property type="match status" value="1"/>
</dbReference>
<dbReference type="Gene3D" id="1.20.58.740">
    <property type="match status" value="1"/>
</dbReference>
<dbReference type="GO" id="GO:0005085">
    <property type="term" value="F:guanyl-nucleotide exchange factor activity"/>
    <property type="evidence" value="ECO:0007669"/>
    <property type="project" value="UniProtKB-KW"/>
</dbReference>
<dbReference type="GO" id="GO:0031267">
    <property type="term" value="F:small GTPase binding"/>
    <property type="evidence" value="ECO:0007669"/>
    <property type="project" value="TreeGrafter"/>
</dbReference>
<dbReference type="InterPro" id="IPR056372">
    <property type="entry name" value="TPR_DOCK"/>
</dbReference>
<dbReference type="Pfam" id="PF20422">
    <property type="entry name" value="DHR-2_Lobe_B"/>
    <property type="match status" value="1"/>
</dbReference>
<feature type="compositionally biased region" description="Low complexity" evidence="6">
    <location>
        <begin position="1983"/>
        <end position="2005"/>
    </location>
</feature>
<feature type="domain" description="DOCKER" evidence="9">
    <location>
        <begin position="1072"/>
        <end position="1513"/>
    </location>
</feature>
<feature type="region of interest" description="Disordered" evidence="6">
    <location>
        <begin position="1949"/>
        <end position="2023"/>
    </location>
</feature>
<dbReference type="InterPro" id="IPR037811">
    <property type="entry name" value="C2_Dock-B"/>
</dbReference>